<organism evidence="1 2">
    <name type="scientific">Zarea fungicola</name>
    <dbReference type="NCBI Taxonomy" id="93591"/>
    <lineage>
        <taxon>Eukaryota</taxon>
        <taxon>Fungi</taxon>
        <taxon>Dikarya</taxon>
        <taxon>Ascomycota</taxon>
        <taxon>Pezizomycotina</taxon>
        <taxon>Sordariomycetes</taxon>
        <taxon>Hypocreomycetidae</taxon>
        <taxon>Hypocreales</taxon>
        <taxon>Cordycipitaceae</taxon>
        <taxon>Zarea</taxon>
    </lineage>
</organism>
<reference evidence="1" key="1">
    <citation type="submission" date="2022-08" db="EMBL/GenBank/DDBJ databases">
        <title>Genome Sequence of Lecanicillium fungicola.</title>
        <authorList>
            <person name="Buettner E."/>
        </authorList>
    </citation>
    <scope>NUCLEOTIDE SEQUENCE</scope>
    <source>
        <strain evidence="1">Babe33</strain>
    </source>
</reference>
<comment type="caution">
    <text evidence="1">The sequence shown here is derived from an EMBL/GenBank/DDBJ whole genome shotgun (WGS) entry which is preliminary data.</text>
</comment>
<proteinExistence type="predicted"/>
<dbReference type="EMBL" id="JANJQO010002532">
    <property type="protein sequence ID" value="KAJ2966724.1"/>
    <property type="molecule type" value="Genomic_DNA"/>
</dbReference>
<gene>
    <name evidence="1" type="ORF">NQ176_g10013</name>
</gene>
<dbReference type="Proteomes" id="UP001143910">
    <property type="component" value="Unassembled WGS sequence"/>
</dbReference>
<evidence type="ECO:0000313" key="1">
    <source>
        <dbReference type="EMBL" id="KAJ2966724.1"/>
    </source>
</evidence>
<sequence length="539" mass="60469">MNSDGDFTATEATGISSSTAAKIIIVSVVACLPIFVHYFYSVPLPLGVPLIREPLGKRTFSFATRQKYITECEQIYQEAYNDYTSKGRAVIVPGIGTRYELLLPSSSIRWVLSQPESVLGVNDAFVEIDQVYYSLGHTKYVGDAYQAHLVRDELNSMLDSITIAMNEELHIAITEHFGTNTDTWSTVDLQETVRLIIAQVASRFTVGLPLCRNKDYLNDAIASVDAFVMTAGLTFGSPRFLRPIIGRLAGLRSRILQRRIIHHFRATYAARIDTLKHPKCDPDRNEPADHLQLILRYAQRERPEEVHDIESISRRLTAANLGSMHLTAIHVTNMLLNIVGSDAEHNTVAVLRDEARQVLGDESMWSKAHIAKMIHADSVARETMRCHSFGGRAMFRKVLVDNVTTDTGVSLPKGTILSVLGRPAQSDPEKYRNPLKFDPFRFSEPNADADANSRRASFVTTSPDFLPFGHGKHACPGRFLVDFELKMIMTYIVNNYDLKFPEEYNGVRPKNKWLMEVCFPPAGARLLVRRRQASAIKGI</sequence>
<protein>
    <submittedName>
        <fullName evidence="1">Uncharacterized protein</fullName>
    </submittedName>
</protein>
<name>A0ACC1MJA8_9HYPO</name>
<evidence type="ECO:0000313" key="2">
    <source>
        <dbReference type="Proteomes" id="UP001143910"/>
    </source>
</evidence>
<keyword evidence="2" id="KW-1185">Reference proteome</keyword>
<accession>A0ACC1MJA8</accession>